<feature type="domain" description="PDEase" evidence="7">
    <location>
        <begin position="190"/>
        <end position="533"/>
    </location>
</feature>
<reference evidence="8" key="1">
    <citation type="submission" date="2021-05" db="EMBL/GenBank/DDBJ databases">
        <title>A free-living protist that lacks canonical eukaryotic 1 DNA replication and segregation systems.</title>
        <authorList>
            <person name="Salas-Leiva D.E."/>
            <person name="Tromer E.C."/>
            <person name="Curtis B.A."/>
            <person name="Jerlstrom-Hultqvist J."/>
            <person name="Kolisko M."/>
            <person name="Yi Z."/>
            <person name="Salas-Leiva J.S."/>
            <person name="Gallot-Lavallee L."/>
            <person name="Kops G.J.P.L."/>
            <person name="Archibald J.M."/>
            <person name="Simpson A.G.B."/>
            <person name="Roger A.J."/>
        </authorList>
    </citation>
    <scope>NUCLEOTIDE SEQUENCE</scope>
    <source>
        <strain evidence="8">BICM</strain>
    </source>
</reference>
<feature type="binding site" evidence="4">
    <location>
        <position position="325"/>
    </location>
    <ligand>
        <name>AMP</name>
        <dbReference type="ChEBI" id="CHEBI:456215"/>
    </ligand>
</feature>
<feature type="binding site" evidence="4">
    <location>
        <position position="487"/>
    </location>
    <ligand>
        <name>AMP</name>
        <dbReference type="ChEBI" id="CHEBI:456215"/>
    </ligand>
</feature>
<organism evidence="8 9">
    <name type="scientific">Carpediemonas membranifera</name>
    <dbReference type="NCBI Taxonomy" id="201153"/>
    <lineage>
        <taxon>Eukaryota</taxon>
        <taxon>Metamonada</taxon>
        <taxon>Carpediemonas-like organisms</taxon>
        <taxon>Carpediemonas</taxon>
    </lineage>
</organism>
<evidence type="ECO:0000313" key="8">
    <source>
        <dbReference type="EMBL" id="KAG9392738.1"/>
    </source>
</evidence>
<dbReference type="InterPro" id="IPR023174">
    <property type="entry name" value="PDEase_CS"/>
</dbReference>
<comment type="cofactor">
    <cofactor evidence="6">
        <name>a divalent metal cation</name>
        <dbReference type="ChEBI" id="CHEBI:60240"/>
    </cofactor>
    <text evidence="6">Binds 2 divalent metal cations per subunit. Site 1 may preferentially bind zinc ions, while site 2 has a preference for magnesium and/or manganese ions.</text>
</comment>
<proteinExistence type="inferred from homology"/>
<dbReference type="GO" id="GO:0004114">
    <property type="term" value="F:3',5'-cyclic-nucleotide phosphodiesterase activity"/>
    <property type="evidence" value="ECO:0007669"/>
    <property type="project" value="InterPro"/>
</dbReference>
<comment type="caution">
    <text evidence="8">The sequence shown here is derived from an EMBL/GenBank/DDBJ whole genome shotgun (WGS) entry which is preliminary data.</text>
</comment>
<dbReference type="EMBL" id="JAHDYR010000033">
    <property type="protein sequence ID" value="KAG9392738.1"/>
    <property type="molecule type" value="Genomic_DNA"/>
</dbReference>
<sequence>MGQRLKISAKPSTSTTVQLLDIVLSYVASTYTDATPTSVSAFFVLSFLLYCVMNVGTATLSIHAVPLSVNYQKPGALAEVEEAVARYPTRSPSLASLSSSSSTAKNSASTTLQLMKLMYKSSSCADIRHALMEAMVDIRGCGGVINVDEDEVVISSETRRFLTAFTPTTPRRKKHGSFGPDSLGSSALMRQMTVRSLPGRTIAGSDLRACYRDIVNSVSASCERWNFDALALALRHDRYLLVSTTYQCLHALDIVSEFSLDEGVLNCLLLAIEAGYYNNEYHCSAHATDVVQAVYWMLSCEGAGMGDYLTPLEKFALIFAAAIHDYGHIGVNNAFISNYSGPISIRYSDRSNLEAFSLACVFQIMSDPAYSLISDDDTRLAFRDLVISCVLATDMAKHNDEVHLMKEKLASGAFTAPITEAADGLLLMKLIMKAADVSNPARPRLVYLAWTKRIVSEFFVQGDAEKALGQPLGPCNDRAKLCFRSNQRGFIDFVTRPLFQMLQEIAPEPCRFKCVLANLTANYNYWDSEESVNFSSMVKARSQFKACSDEIIRRTGKPLESVHVPRLSGAGGMQADIKLSSPSAEIKVGDVEN</sequence>
<feature type="active site" description="Proton donor" evidence="3">
    <location>
        <position position="282"/>
    </location>
</feature>
<feature type="binding site" evidence="5">
    <location>
        <position position="436"/>
    </location>
    <ligand>
        <name>Zn(2+)</name>
        <dbReference type="ChEBI" id="CHEBI:29105"/>
        <label>1</label>
    </ligand>
</feature>
<feature type="binding site" evidence="5">
    <location>
        <position position="286"/>
    </location>
    <ligand>
        <name>Zn(2+)</name>
        <dbReference type="ChEBI" id="CHEBI:29105"/>
        <label>1</label>
    </ligand>
</feature>
<feature type="binding site" evidence="4">
    <location>
        <position position="436"/>
    </location>
    <ligand>
        <name>AMP</name>
        <dbReference type="ChEBI" id="CHEBI:456215"/>
    </ligand>
</feature>
<evidence type="ECO:0000259" key="7">
    <source>
        <dbReference type="PROSITE" id="PS51845"/>
    </source>
</evidence>
<accession>A0A8J6E0W9</accession>
<evidence type="ECO:0000256" key="4">
    <source>
        <dbReference type="PIRSR" id="PIRSR623088-2"/>
    </source>
</evidence>
<feature type="binding site" evidence="4">
    <location>
        <begin position="282"/>
        <end position="286"/>
    </location>
    <ligand>
        <name>AMP</name>
        <dbReference type="ChEBI" id="CHEBI:456215"/>
    </ligand>
</feature>
<dbReference type="InterPro" id="IPR023088">
    <property type="entry name" value="PDEase"/>
</dbReference>
<dbReference type="PROSITE" id="PS51845">
    <property type="entry name" value="PDEASE_I_2"/>
    <property type="match status" value="1"/>
</dbReference>
<dbReference type="InterPro" id="IPR002073">
    <property type="entry name" value="PDEase_catalytic_dom"/>
</dbReference>
<name>A0A8J6E0W9_9EUKA</name>
<dbReference type="GO" id="GO:0007165">
    <property type="term" value="P:signal transduction"/>
    <property type="evidence" value="ECO:0007669"/>
    <property type="project" value="InterPro"/>
</dbReference>
<dbReference type="PANTHER" id="PTHR11347">
    <property type="entry name" value="CYCLIC NUCLEOTIDE PHOSPHODIESTERASE"/>
    <property type="match status" value="1"/>
</dbReference>
<keyword evidence="1 5" id="KW-0479">Metal-binding</keyword>
<feature type="binding site" evidence="5">
    <location>
        <position position="325"/>
    </location>
    <ligand>
        <name>Zn(2+)</name>
        <dbReference type="ChEBI" id="CHEBI:29105"/>
        <label>1</label>
    </ligand>
</feature>
<evidence type="ECO:0000313" key="9">
    <source>
        <dbReference type="Proteomes" id="UP000717585"/>
    </source>
</evidence>
<dbReference type="Gene3D" id="1.10.1300.10">
    <property type="entry name" value="3'5'-cyclic nucleotide phosphodiesterase, catalytic domain"/>
    <property type="match status" value="1"/>
</dbReference>
<evidence type="ECO:0000256" key="2">
    <source>
        <dbReference type="ARBA" id="ARBA00022801"/>
    </source>
</evidence>
<dbReference type="InterPro" id="IPR036971">
    <property type="entry name" value="PDEase_catalytic_dom_sf"/>
</dbReference>
<dbReference type="Proteomes" id="UP000717585">
    <property type="component" value="Unassembled WGS sequence"/>
</dbReference>
<comment type="similarity">
    <text evidence="6">Belongs to the cyclic nucleotide phosphodiesterase family.</text>
</comment>
<protein>
    <recommendedName>
        <fullName evidence="6">Phosphodiesterase</fullName>
        <ecNumber evidence="6">3.1.4.-</ecNumber>
    </recommendedName>
</protein>
<feature type="binding site" evidence="5">
    <location>
        <position position="325"/>
    </location>
    <ligand>
        <name>Zn(2+)</name>
        <dbReference type="ChEBI" id="CHEBI:29105"/>
        <label>2</label>
    </ligand>
</feature>
<dbReference type="GO" id="GO:0046872">
    <property type="term" value="F:metal ion binding"/>
    <property type="evidence" value="ECO:0007669"/>
    <property type="project" value="UniProtKB-KW"/>
</dbReference>
<dbReference type="Pfam" id="PF00233">
    <property type="entry name" value="PDEase_I"/>
    <property type="match status" value="1"/>
</dbReference>
<keyword evidence="9" id="KW-1185">Reference proteome</keyword>
<dbReference type="PROSITE" id="PS00126">
    <property type="entry name" value="PDEASE_I_1"/>
    <property type="match status" value="1"/>
</dbReference>
<dbReference type="EC" id="3.1.4.-" evidence="6"/>
<dbReference type="CDD" id="cd00077">
    <property type="entry name" value="HDc"/>
    <property type="match status" value="1"/>
</dbReference>
<dbReference type="OrthoDB" id="189220at2759"/>
<evidence type="ECO:0000256" key="5">
    <source>
        <dbReference type="PIRSR" id="PIRSR623088-3"/>
    </source>
</evidence>
<feature type="binding site" evidence="5">
    <location>
        <position position="324"/>
    </location>
    <ligand>
        <name>Zn(2+)</name>
        <dbReference type="ChEBI" id="CHEBI:29105"/>
        <label>1</label>
    </ligand>
</feature>
<dbReference type="SUPFAM" id="SSF109604">
    <property type="entry name" value="HD-domain/PDEase-like"/>
    <property type="match status" value="1"/>
</dbReference>
<dbReference type="PRINTS" id="PR00387">
    <property type="entry name" value="PDIESTERASE1"/>
</dbReference>
<dbReference type="InterPro" id="IPR003607">
    <property type="entry name" value="HD/PDEase_dom"/>
</dbReference>
<evidence type="ECO:0000256" key="3">
    <source>
        <dbReference type="PIRSR" id="PIRSR623088-1"/>
    </source>
</evidence>
<gene>
    <name evidence="8" type="ORF">J8273_5877</name>
</gene>
<evidence type="ECO:0000256" key="1">
    <source>
        <dbReference type="ARBA" id="ARBA00022723"/>
    </source>
</evidence>
<keyword evidence="2 6" id="KW-0378">Hydrolase</keyword>
<dbReference type="AlphaFoldDB" id="A0A8J6E0W9"/>
<evidence type="ECO:0000256" key="6">
    <source>
        <dbReference type="RuleBase" id="RU363067"/>
    </source>
</evidence>
<dbReference type="SMART" id="SM00471">
    <property type="entry name" value="HDc"/>
    <property type="match status" value="1"/>
</dbReference>